<dbReference type="InterPro" id="IPR036390">
    <property type="entry name" value="WH_DNA-bd_sf"/>
</dbReference>
<dbReference type="EMBL" id="KZ678134">
    <property type="protein sequence ID" value="PSN68320.1"/>
    <property type="molecule type" value="Genomic_DNA"/>
</dbReference>
<reference evidence="1 2" key="1">
    <citation type="journal article" date="2018" name="Front. Microbiol.">
        <title>Genome-Wide Analysis of Corynespora cassiicola Leaf Fall Disease Putative Effectors.</title>
        <authorList>
            <person name="Lopez D."/>
            <person name="Ribeiro S."/>
            <person name="Label P."/>
            <person name="Fumanal B."/>
            <person name="Venisse J.S."/>
            <person name="Kohler A."/>
            <person name="de Oliveira R.R."/>
            <person name="Labutti K."/>
            <person name="Lipzen A."/>
            <person name="Lail K."/>
            <person name="Bauer D."/>
            <person name="Ohm R.A."/>
            <person name="Barry K.W."/>
            <person name="Spatafora J."/>
            <person name="Grigoriev I.V."/>
            <person name="Martin F.M."/>
            <person name="Pujade-Renaud V."/>
        </authorList>
    </citation>
    <scope>NUCLEOTIDE SEQUENCE [LARGE SCALE GENOMIC DNA]</scope>
    <source>
        <strain evidence="1 2">Philippines</strain>
    </source>
</reference>
<sequence>MPLDDTQRDVVRGHARRLLEGRQWPKTICPSEIARALSRGELDLLGASDWRDTMDHVRQMVWEMRERGQVELLQKGKVIQVESLEHIRGPIRVRTKEQRTEG</sequence>
<organism evidence="1 2">
    <name type="scientific">Corynespora cassiicola Philippines</name>
    <dbReference type="NCBI Taxonomy" id="1448308"/>
    <lineage>
        <taxon>Eukaryota</taxon>
        <taxon>Fungi</taxon>
        <taxon>Dikarya</taxon>
        <taxon>Ascomycota</taxon>
        <taxon>Pezizomycotina</taxon>
        <taxon>Dothideomycetes</taxon>
        <taxon>Pleosporomycetidae</taxon>
        <taxon>Pleosporales</taxon>
        <taxon>Corynesporascaceae</taxon>
        <taxon>Corynespora</taxon>
    </lineage>
</organism>
<proteinExistence type="predicted"/>
<evidence type="ECO:0000313" key="2">
    <source>
        <dbReference type="Proteomes" id="UP000240883"/>
    </source>
</evidence>
<dbReference type="AlphaFoldDB" id="A0A2T2NSF3"/>
<protein>
    <recommendedName>
        <fullName evidence="3">DUF3253 domain-containing protein</fullName>
    </recommendedName>
</protein>
<dbReference type="InterPro" id="IPR021660">
    <property type="entry name" value="DUF3253"/>
</dbReference>
<dbReference type="Pfam" id="PF11625">
    <property type="entry name" value="DUF3253"/>
    <property type="match status" value="1"/>
</dbReference>
<keyword evidence="2" id="KW-1185">Reference proteome</keyword>
<dbReference type="Proteomes" id="UP000240883">
    <property type="component" value="Unassembled WGS sequence"/>
</dbReference>
<name>A0A2T2NSF3_CORCC</name>
<dbReference type="OrthoDB" id="2563170at2759"/>
<gene>
    <name evidence="1" type="ORF">BS50DRAFT_361082</name>
</gene>
<dbReference type="SUPFAM" id="SSF46785">
    <property type="entry name" value="Winged helix' DNA-binding domain"/>
    <property type="match status" value="1"/>
</dbReference>
<dbReference type="InterPro" id="IPR036388">
    <property type="entry name" value="WH-like_DNA-bd_sf"/>
</dbReference>
<evidence type="ECO:0008006" key="3">
    <source>
        <dbReference type="Google" id="ProtNLM"/>
    </source>
</evidence>
<accession>A0A2T2NSF3</accession>
<evidence type="ECO:0000313" key="1">
    <source>
        <dbReference type="EMBL" id="PSN68320.1"/>
    </source>
</evidence>
<dbReference type="Gene3D" id="1.10.10.10">
    <property type="entry name" value="Winged helix-like DNA-binding domain superfamily/Winged helix DNA-binding domain"/>
    <property type="match status" value="1"/>
</dbReference>